<dbReference type="PANTHER" id="PTHR10073:SF54">
    <property type="entry name" value="PMS1 PROTEIN HOMOLOG 1"/>
    <property type="match status" value="1"/>
</dbReference>
<dbReference type="InterPro" id="IPR038973">
    <property type="entry name" value="MutL/Mlh/Pms-like"/>
</dbReference>
<name>A0A8C4N5M3_EPTBU</name>
<dbReference type="SUPFAM" id="SSF54211">
    <property type="entry name" value="Ribosomal protein S5 domain 2-like"/>
    <property type="match status" value="1"/>
</dbReference>
<sequence length="818" mass="90590">MKQLPAETVRLLSSSQVITSVTSVVKELLENSLDANATSVDVKLENFGLDRIEVRDNGDGIAVNDTAHMAVRFYTSKINTHADLDMLTTYGFRGEALGSTCVSITTRTAADDISTMYTLDTEGQVTAMKPSHLGQGTTVTVTKLFKNIPVRKQLCSGAKKCKDELRRLEELLIAYGVMKPGVRLSLTHNKVMVWQKAAASDHRSALLLCLGSNVVNSLLSVQHELSIVGFVPRPGSDRSLTSSPGIERSLLAVNGRPVCMKELLKMMRQFYNKESGDSRSYNPVFFLSMTVPSSSVDVNFTPDKTQVLLHDKDEILIELEKMLKSVYWPTSDDDHIHMASCADKSQEKVTGESCERVVMHNVTPLRDVLSCGDYGSKEHLTTNDSFCNSAGPKNDISLLEDRDLRPLLTTPDVGKDCIVVNMDNIGLETNGGVKDRELQRIPQVSGDLTAEQWSRGVGLTGTDGHPLTPVTILTSGEERFQTEADFVSTPNKVTHPFTSTKRGGLLTGRAVEAKEDGTPSFGIVGSCVVRRPQDAFQMFQNKRRAQLEADSCGGPAEDIEIQLRNDWEQLDEKSPMHIAHYFSSPFMLFLLFQQRWVPTGIVTVGRLGGRGAWVARDGMRLLLVNHFRLEETMLYQHLIESHALPVEPLGTPVTLSERVLGGSRYLDAVCALKTEQFPLDLAPHITDLRLVNNGFHIRKFEGAWIGNEVGLELAALATCVAFYGLADLREVLEAIVDKHANSPHACRPRKIINYLQGEAVRMARQMPARLPEDEIAEKLQRMYNVLPADCHRCLHGLPFFHHFADLPADNSEMEIIGL</sequence>
<dbReference type="Proteomes" id="UP000694388">
    <property type="component" value="Unplaced"/>
</dbReference>
<dbReference type="Pfam" id="PF01119">
    <property type="entry name" value="DNA_mis_repair"/>
    <property type="match status" value="1"/>
</dbReference>
<dbReference type="Pfam" id="PF13589">
    <property type="entry name" value="HATPase_c_3"/>
    <property type="match status" value="1"/>
</dbReference>
<feature type="domain" description="DNA mismatch repair protein S5" evidence="3">
    <location>
        <begin position="206"/>
        <end position="328"/>
    </location>
</feature>
<proteinExistence type="inferred from homology"/>
<dbReference type="PANTHER" id="PTHR10073">
    <property type="entry name" value="DNA MISMATCH REPAIR PROTEIN MLH, PMS, MUTL"/>
    <property type="match status" value="1"/>
</dbReference>
<dbReference type="OMA" id="HRCEDPE"/>
<dbReference type="GeneTree" id="ENSGT00940000157085"/>
<comment type="similarity">
    <text evidence="1">Belongs to the DNA mismatch repair MutL/HexB family.</text>
</comment>
<dbReference type="CDD" id="cd16926">
    <property type="entry name" value="HATPase_MutL-MLH-PMS-like"/>
    <property type="match status" value="1"/>
</dbReference>
<keyword evidence="5" id="KW-1185">Reference proteome</keyword>
<dbReference type="InterPro" id="IPR036890">
    <property type="entry name" value="HATPase_C_sf"/>
</dbReference>
<dbReference type="FunFam" id="3.30.565.10:FF:000017">
    <property type="entry name" value="PMS1 homolog 1, mismatch repair system component"/>
    <property type="match status" value="1"/>
</dbReference>
<dbReference type="SMART" id="SM01340">
    <property type="entry name" value="DNA_mis_repair"/>
    <property type="match status" value="1"/>
</dbReference>
<dbReference type="GO" id="GO:0005524">
    <property type="term" value="F:ATP binding"/>
    <property type="evidence" value="ECO:0007669"/>
    <property type="project" value="InterPro"/>
</dbReference>
<dbReference type="GO" id="GO:0032389">
    <property type="term" value="C:MutLalpha complex"/>
    <property type="evidence" value="ECO:0007669"/>
    <property type="project" value="TreeGrafter"/>
</dbReference>
<dbReference type="InterPro" id="IPR014721">
    <property type="entry name" value="Ribsml_uS5_D2-typ_fold_subgr"/>
</dbReference>
<dbReference type="Gene3D" id="3.30.565.10">
    <property type="entry name" value="Histidine kinase-like ATPase, C-terminal domain"/>
    <property type="match status" value="1"/>
</dbReference>
<evidence type="ECO:0000259" key="3">
    <source>
        <dbReference type="SMART" id="SM01340"/>
    </source>
</evidence>
<evidence type="ECO:0000313" key="5">
    <source>
        <dbReference type="Proteomes" id="UP000694388"/>
    </source>
</evidence>
<dbReference type="InterPro" id="IPR002099">
    <property type="entry name" value="MutL/Mlh/PMS"/>
</dbReference>
<dbReference type="GO" id="GO:0006298">
    <property type="term" value="P:mismatch repair"/>
    <property type="evidence" value="ECO:0007669"/>
    <property type="project" value="InterPro"/>
</dbReference>
<reference evidence="4" key="2">
    <citation type="submission" date="2025-09" db="UniProtKB">
        <authorList>
            <consortium name="Ensembl"/>
        </authorList>
    </citation>
    <scope>IDENTIFICATION</scope>
</reference>
<dbReference type="AlphaFoldDB" id="A0A8C4N5M3"/>
<dbReference type="PROSITE" id="PS00058">
    <property type="entry name" value="DNA_MISMATCH_REPAIR_1"/>
    <property type="match status" value="1"/>
</dbReference>
<organism evidence="4 5">
    <name type="scientific">Eptatretus burgeri</name>
    <name type="common">Inshore hagfish</name>
    <dbReference type="NCBI Taxonomy" id="7764"/>
    <lineage>
        <taxon>Eukaryota</taxon>
        <taxon>Metazoa</taxon>
        <taxon>Chordata</taxon>
        <taxon>Craniata</taxon>
        <taxon>Vertebrata</taxon>
        <taxon>Cyclostomata</taxon>
        <taxon>Myxini</taxon>
        <taxon>Myxiniformes</taxon>
        <taxon>Myxinidae</taxon>
        <taxon>Eptatretinae</taxon>
        <taxon>Eptatretus</taxon>
    </lineage>
</organism>
<accession>A0A8C4N5M3</accession>
<dbReference type="GO" id="GO:0030983">
    <property type="term" value="F:mismatched DNA binding"/>
    <property type="evidence" value="ECO:0007669"/>
    <property type="project" value="InterPro"/>
</dbReference>
<evidence type="ECO:0000256" key="1">
    <source>
        <dbReference type="ARBA" id="ARBA00006082"/>
    </source>
</evidence>
<evidence type="ECO:0000256" key="2">
    <source>
        <dbReference type="ARBA" id="ARBA00022763"/>
    </source>
</evidence>
<dbReference type="NCBIfam" id="TIGR00585">
    <property type="entry name" value="mutl"/>
    <property type="match status" value="1"/>
</dbReference>
<protein>
    <submittedName>
        <fullName evidence="4">PMS1 homolog 1, mismatch repair system component</fullName>
    </submittedName>
</protein>
<keyword evidence="2" id="KW-0227">DNA damage</keyword>
<dbReference type="GO" id="GO:0016887">
    <property type="term" value="F:ATP hydrolysis activity"/>
    <property type="evidence" value="ECO:0007669"/>
    <property type="project" value="InterPro"/>
</dbReference>
<dbReference type="InterPro" id="IPR014762">
    <property type="entry name" value="DNA_mismatch_repair_CS"/>
</dbReference>
<dbReference type="InterPro" id="IPR013507">
    <property type="entry name" value="DNA_mismatch_S5_2-like"/>
</dbReference>
<dbReference type="SUPFAM" id="SSF55874">
    <property type="entry name" value="ATPase domain of HSP90 chaperone/DNA topoisomerase II/histidine kinase"/>
    <property type="match status" value="1"/>
</dbReference>
<reference evidence="4" key="1">
    <citation type="submission" date="2025-08" db="UniProtKB">
        <authorList>
            <consortium name="Ensembl"/>
        </authorList>
    </citation>
    <scope>IDENTIFICATION</scope>
</reference>
<dbReference type="InterPro" id="IPR020568">
    <property type="entry name" value="Ribosomal_Su5_D2-typ_SF"/>
</dbReference>
<dbReference type="Gene3D" id="3.30.230.10">
    <property type="match status" value="1"/>
</dbReference>
<evidence type="ECO:0000313" key="4">
    <source>
        <dbReference type="Ensembl" id="ENSEBUP00000001995.1"/>
    </source>
</evidence>
<dbReference type="Ensembl" id="ENSEBUT00000002339.1">
    <property type="protein sequence ID" value="ENSEBUP00000001995.1"/>
    <property type="gene ID" value="ENSEBUG00000001519.1"/>
</dbReference>
<dbReference type="FunFam" id="3.30.230.10:FF:000030">
    <property type="entry name" value="PMS1 homolog 1, mismatch repair system component"/>
    <property type="match status" value="1"/>
</dbReference>
<dbReference type="GO" id="GO:0140664">
    <property type="term" value="F:ATP-dependent DNA damage sensor activity"/>
    <property type="evidence" value="ECO:0007669"/>
    <property type="project" value="InterPro"/>
</dbReference>